<evidence type="ECO:0000256" key="1">
    <source>
        <dbReference type="SAM" id="MobiDB-lite"/>
    </source>
</evidence>
<dbReference type="Proteomes" id="UP000828390">
    <property type="component" value="Unassembled WGS sequence"/>
</dbReference>
<name>A0A9D4CI61_DREPO</name>
<accession>A0A9D4CI61</accession>
<sequence>MRENHATLSNALKSAIHEQSVRARFELRSQINGLDNITTDNIQTDIDYVRSSIVCTYCKKHGHSIEICRRRQREISAYTDDEENIPLAELQKHLRNKQFADIQSSSSESDTMHYNNGNSQNSPVRRFENDSSDDQMQIDAVALKHKKRKLTKKTSRSNNAIKKAIFTCLQTMAEHM</sequence>
<keyword evidence="3" id="KW-1185">Reference proteome</keyword>
<proteinExistence type="predicted"/>
<dbReference type="EMBL" id="JAIWYP010000012">
    <property type="protein sequence ID" value="KAH3724775.1"/>
    <property type="molecule type" value="Genomic_DNA"/>
</dbReference>
<dbReference type="AlphaFoldDB" id="A0A9D4CI61"/>
<gene>
    <name evidence="2" type="ORF">DPMN_050599</name>
</gene>
<comment type="caution">
    <text evidence="2">The sequence shown here is derived from an EMBL/GenBank/DDBJ whole genome shotgun (WGS) entry which is preliminary data.</text>
</comment>
<organism evidence="2 3">
    <name type="scientific">Dreissena polymorpha</name>
    <name type="common">Zebra mussel</name>
    <name type="synonym">Mytilus polymorpha</name>
    <dbReference type="NCBI Taxonomy" id="45954"/>
    <lineage>
        <taxon>Eukaryota</taxon>
        <taxon>Metazoa</taxon>
        <taxon>Spiralia</taxon>
        <taxon>Lophotrochozoa</taxon>
        <taxon>Mollusca</taxon>
        <taxon>Bivalvia</taxon>
        <taxon>Autobranchia</taxon>
        <taxon>Heteroconchia</taxon>
        <taxon>Euheterodonta</taxon>
        <taxon>Imparidentia</taxon>
        <taxon>Neoheterodontei</taxon>
        <taxon>Myida</taxon>
        <taxon>Dreissenoidea</taxon>
        <taxon>Dreissenidae</taxon>
        <taxon>Dreissena</taxon>
    </lineage>
</organism>
<feature type="region of interest" description="Disordered" evidence="1">
    <location>
        <begin position="101"/>
        <end position="133"/>
    </location>
</feature>
<reference evidence="2" key="1">
    <citation type="journal article" date="2019" name="bioRxiv">
        <title>The Genome of the Zebra Mussel, Dreissena polymorpha: A Resource for Invasive Species Research.</title>
        <authorList>
            <person name="McCartney M.A."/>
            <person name="Auch B."/>
            <person name="Kono T."/>
            <person name="Mallez S."/>
            <person name="Zhang Y."/>
            <person name="Obille A."/>
            <person name="Becker A."/>
            <person name="Abrahante J.E."/>
            <person name="Garbe J."/>
            <person name="Badalamenti J.P."/>
            <person name="Herman A."/>
            <person name="Mangelson H."/>
            <person name="Liachko I."/>
            <person name="Sullivan S."/>
            <person name="Sone E.D."/>
            <person name="Koren S."/>
            <person name="Silverstein K.A.T."/>
            <person name="Beckman K.B."/>
            <person name="Gohl D.M."/>
        </authorList>
    </citation>
    <scope>NUCLEOTIDE SEQUENCE</scope>
    <source>
        <strain evidence="2">Duluth1</strain>
        <tissue evidence="2">Whole animal</tissue>
    </source>
</reference>
<reference evidence="2" key="2">
    <citation type="submission" date="2020-11" db="EMBL/GenBank/DDBJ databases">
        <authorList>
            <person name="McCartney M.A."/>
            <person name="Auch B."/>
            <person name="Kono T."/>
            <person name="Mallez S."/>
            <person name="Becker A."/>
            <person name="Gohl D.M."/>
            <person name="Silverstein K.A.T."/>
            <person name="Koren S."/>
            <person name="Bechman K.B."/>
            <person name="Herman A."/>
            <person name="Abrahante J.E."/>
            <person name="Garbe J."/>
        </authorList>
    </citation>
    <scope>NUCLEOTIDE SEQUENCE</scope>
    <source>
        <strain evidence="2">Duluth1</strain>
        <tissue evidence="2">Whole animal</tissue>
    </source>
</reference>
<feature type="compositionally biased region" description="Polar residues" evidence="1">
    <location>
        <begin position="101"/>
        <end position="123"/>
    </location>
</feature>
<evidence type="ECO:0000313" key="3">
    <source>
        <dbReference type="Proteomes" id="UP000828390"/>
    </source>
</evidence>
<evidence type="ECO:0000313" key="2">
    <source>
        <dbReference type="EMBL" id="KAH3724775.1"/>
    </source>
</evidence>
<protein>
    <submittedName>
        <fullName evidence="2">Uncharacterized protein</fullName>
    </submittedName>
</protein>